<keyword evidence="4 10" id="KW-0378">Hydrolase</keyword>
<dbReference type="Gene3D" id="3.20.20.80">
    <property type="entry name" value="Glycosidases"/>
    <property type="match status" value="1"/>
</dbReference>
<keyword evidence="6" id="KW-0119">Carbohydrate metabolism</keyword>
<dbReference type="Proteomes" id="UP001595952">
    <property type="component" value="Unassembled WGS sequence"/>
</dbReference>
<dbReference type="InterPro" id="IPR018120">
    <property type="entry name" value="Glyco_hydro_1_AS"/>
</dbReference>
<comment type="catalytic activity">
    <reaction evidence="1 10">
        <text>Hydrolysis of terminal, non-reducing beta-D-glucosyl residues with release of beta-D-glucose.</text>
        <dbReference type="EC" id="3.2.1.21"/>
    </reaction>
</comment>
<evidence type="ECO:0000256" key="7">
    <source>
        <dbReference type="ARBA" id="ARBA00023295"/>
    </source>
</evidence>
<dbReference type="PRINTS" id="PR00131">
    <property type="entry name" value="GLHYDRLASE1"/>
</dbReference>
<dbReference type="EMBL" id="JBHSEI010000017">
    <property type="protein sequence ID" value="MFC4640506.1"/>
    <property type="molecule type" value="Genomic_DNA"/>
</dbReference>
<dbReference type="InterPro" id="IPR017853">
    <property type="entry name" value="GH"/>
</dbReference>
<sequence>MTLTRKDFPQGFIFGTATSSYQIEGAASEDGRGPSIWDTFCREPGRIHDGTSGDVACDHYHLWPEDLDLLRELGVDAYRFSLAWPRIQPTGSGAVNEKGLDFYERLVDGLLERGIQPYATLYHWDLPQALQDIGGWTNREVAHRFAEYAEVVTRRLGNRVRSIATLNEPWCSSLLSYDIGEHAPGLRDRRLALAAAHHLMLGHGEAMQAMRALNTGADLGVVLNLTPAYPASDRPEDLAAARFADGYANRWFLDPVFRGEYPQDMWEAFGADVPEVQAGDLETIREPLDFLGVNYYTRSLVSAEGTQKPAQAQYTHMDWEVYPQGLSDLLVRLNREYPAVPIYITENGAAYPDERGSGETVNDPDRLAYYQAHLAAVADATRQGVDVRGYFAWSMLDNFEWAYGYSRRFGLFYVDYQTQERTWKTSGRWYQGLLNRAPVAAD</sequence>
<dbReference type="PANTHER" id="PTHR10353">
    <property type="entry name" value="GLYCOSYL HYDROLASE"/>
    <property type="match status" value="1"/>
</dbReference>
<comment type="similarity">
    <text evidence="2 10">Belongs to the glycosyl hydrolase 1 family.</text>
</comment>
<reference evidence="12" key="1">
    <citation type="journal article" date="2019" name="Int. J. Syst. Evol. Microbiol.">
        <title>The Global Catalogue of Microorganisms (GCM) 10K type strain sequencing project: providing services to taxonomists for standard genome sequencing and annotation.</title>
        <authorList>
            <consortium name="The Broad Institute Genomics Platform"/>
            <consortium name="The Broad Institute Genome Sequencing Center for Infectious Disease"/>
            <person name="Wu L."/>
            <person name="Ma J."/>
        </authorList>
    </citation>
    <scope>NUCLEOTIDE SEQUENCE [LARGE SCALE GENOMIC DNA]</scope>
    <source>
        <strain evidence="12">CCUG 55995</strain>
    </source>
</reference>
<dbReference type="Pfam" id="PF00232">
    <property type="entry name" value="Glyco_hydro_1"/>
    <property type="match status" value="1"/>
</dbReference>
<evidence type="ECO:0000256" key="5">
    <source>
        <dbReference type="ARBA" id="ARBA00023001"/>
    </source>
</evidence>
<evidence type="ECO:0000256" key="9">
    <source>
        <dbReference type="PROSITE-ProRule" id="PRU10055"/>
    </source>
</evidence>
<evidence type="ECO:0000256" key="8">
    <source>
        <dbReference type="ARBA" id="ARBA00023326"/>
    </source>
</evidence>
<dbReference type="GO" id="GO:0008422">
    <property type="term" value="F:beta-glucosidase activity"/>
    <property type="evidence" value="ECO:0007669"/>
    <property type="project" value="UniProtKB-EC"/>
</dbReference>
<dbReference type="PROSITE" id="PS00653">
    <property type="entry name" value="GLYCOSYL_HYDROL_F1_2"/>
    <property type="match status" value="1"/>
</dbReference>
<dbReference type="NCBIfam" id="TIGR03356">
    <property type="entry name" value="BGL"/>
    <property type="match status" value="1"/>
</dbReference>
<keyword evidence="7 10" id="KW-0326">Glycosidase</keyword>
<organism evidence="11 12">
    <name type="scientific">Deinococcus hohokamensis</name>
    <dbReference type="NCBI Taxonomy" id="309883"/>
    <lineage>
        <taxon>Bacteria</taxon>
        <taxon>Thermotogati</taxon>
        <taxon>Deinococcota</taxon>
        <taxon>Deinococci</taxon>
        <taxon>Deinococcales</taxon>
        <taxon>Deinococcaceae</taxon>
        <taxon>Deinococcus</taxon>
    </lineage>
</organism>
<gene>
    <name evidence="11" type="ORF">ACFO0D_19435</name>
</gene>
<evidence type="ECO:0000256" key="10">
    <source>
        <dbReference type="RuleBase" id="RU361175"/>
    </source>
</evidence>
<dbReference type="RefSeq" id="WP_380063486.1">
    <property type="nucleotide sequence ID" value="NZ_JBHSEI010000017.1"/>
</dbReference>
<proteinExistence type="inferred from homology"/>
<evidence type="ECO:0000313" key="12">
    <source>
        <dbReference type="Proteomes" id="UP001595952"/>
    </source>
</evidence>
<name>A0ABV9IFU4_9DEIO</name>
<dbReference type="PANTHER" id="PTHR10353:SF36">
    <property type="entry name" value="LP05116P"/>
    <property type="match status" value="1"/>
</dbReference>
<dbReference type="EC" id="3.2.1.21" evidence="3 10"/>
<evidence type="ECO:0000256" key="1">
    <source>
        <dbReference type="ARBA" id="ARBA00000448"/>
    </source>
</evidence>
<accession>A0ABV9IFU4</accession>
<dbReference type="InterPro" id="IPR001360">
    <property type="entry name" value="Glyco_hydro_1"/>
</dbReference>
<evidence type="ECO:0000256" key="2">
    <source>
        <dbReference type="ARBA" id="ARBA00010838"/>
    </source>
</evidence>
<feature type="active site" description="Nucleophile" evidence="9">
    <location>
        <position position="346"/>
    </location>
</feature>
<dbReference type="PROSITE" id="PS00572">
    <property type="entry name" value="GLYCOSYL_HYDROL_F1_1"/>
    <property type="match status" value="1"/>
</dbReference>
<evidence type="ECO:0000313" key="11">
    <source>
        <dbReference type="EMBL" id="MFC4640506.1"/>
    </source>
</evidence>
<keyword evidence="5" id="KW-0136">Cellulose degradation</keyword>
<keyword evidence="12" id="KW-1185">Reference proteome</keyword>
<evidence type="ECO:0000256" key="6">
    <source>
        <dbReference type="ARBA" id="ARBA00023277"/>
    </source>
</evidence>
<comment type="caution">
    <text evidence="11">The sequence shown here is derived from an EMBL/GenBank/DDBJ whole genome shotgun (WGS) entry which is preliminary data.</text>
</comment>
<evidence type="ECO:0000256" key="3">
    <source>
        <dbReference type="ARBA" id="ARBA00012744"/>
    </source>
</evidence>
<dbReference type="InterPro" id="IPR033132">
    <property type="entry name" value="GH_1_N_CS"/>
</dbReference>
<evidence type="ECO:0000256" key="4">
    <source>
        <dbReference type="ARBA" id="ARBA00022801"/>
    </source>
</evidence>
<protein>
    <recommendedName>
        <fullName evidence="3 10">Beta-glucosidase</fullName>
        <ecNumber evidence="3 10">3.2.1.21</ecNumber>
    </recommendedName>
</protein>
<dbReference type="InterPro" id="IPR017736">
    <property type="entry name" value="Glyco_hydro_1_beta-glucosidase"/>
</dbReference>
<dbReference type="SUPFAM" id="SSF51445">
    <property type="entry name" value="(Trans)glycosidases"/>
    <property type="match status" value="1"/>
</dbReference>
<keyword evidence="8" id="KW-0624">Polysaccharide degradation</keyword>